<dbReference type="Gene3D" id="3.30.10.10">
    <property type="entry name" value="Trypsin Inhibitor V, subunit A"/>
    <property type="match status" value="1"/>
</dbReference>
<dbReference type="InterPro" id="IPR000864">
    <property type="entry name" value="Prot_inh_pot1"/>
</dbReference>
<comment type="caution">
    <text evidence="4">The sequence shown here is derived from an EMBL/GenBank/DDBJ whole genome shotgun (WGS) entry which is preliminary data.</text>
</comment>
<organism evidence="4 5">
    <name type="scientific">Penstemon davidsonii</name>
    <dbReference type="NCBI Taxonomy" id="160366"/>
    <lineage>
        <taxon>Eukaryota</taxon>
        <taxon>Viridiplantae</taxon>
        <taxon>Streptophyta</taxon>
        <taxon>Embryophyta</taxon>
        <taxon>Tracheophyta</taxon>
        <taxon>Spermatophyta</taxon>
        <taxon>Magnoliopsida</taxon>
        <taxon>eudicotyledons</taxon>
        <taxon>Gunneridae</taxon>
        <taxon>Pentapetalae</taxon>
        <taxon>asterids</taxon>
        <taxon>lamiids</taxon>
        <taxon>Lamiales</taxon>
        <taxon>Plantaginaceae</taxon>
        <taxon>Cheloneae</taxon>
        <taxon>Penstemon</taxon>
    </lineage>
</organism>
<comment type="similarity">
    <text evidence="1">Belongs to the protease inhibitor I13 (potato type I serine protease inhibitor) family.</text>
</comment>
<dbReference type="EMBL" id="JAYDYQ010001739">
    <property type="protein sequence ID" value="KAK4487461.1"/>
    <property type="molecule type" value="Genomic_DNA"/>
</dbReference>
<protein>
    <submittedName>
        <fullName evidence="4">Uncharacterized protein</fullName>
    </submittedName>
</protein>
<sequence>MGGRQVAATQPISASRRVCSPTSGRVIRLPIAALSAPTPLPPCQPDCYHPSPTEHRRQSPSCLIAGSDGDALRLPTHDNFVQKAKMATCQCNQEWPELVGKTGKEAAAAIKEENPKLDVIVLKDGTPVTLDFRCDRVRIMINDCGIVISTPRIG</sequence>
<keyword evidence="5" id="KW-1185">Reference proteome</keyword>
<dbReference type="PANTHER" id="PTHR33091">
    <property type="entry name" value="PROTEIN, PUTATIVE, EXPRESSED-RELATED"/>
    <property type="match status" value="1"/>
</dbReference>
<dbReference type="Pfam" id="PF00280">
    <property type="entry name" value="potato_inhibit"/>
    <property type="match status" value="1"/>
</dbReference>
<keyword evidence="3" id="KW-0722">Serine protease inhibitor</keyword>
<proteinExistence type="inferred from homology"/>
<accession>A0ABR0DEU6</accession>
<dbReference type="Proteomes" id="UP001291926">
    <property type="component" value="Unassembled WGS sequence"/>
</dbReference>
<dbReference type="PANTHER" id="PTHR33091:SF69">
    <property type="entry name" value="INHIBITOR OF TRYPSIN AND HAGEMAN FACTOR-LIKE"/>
    <property type="match status" value="1"/>
</dbReference>
<keyword evidence="2" id="KW-0646">Protease inhibitor</keyword>
<dbReference type="InterPro" id="IPR036354">
    <property type="entry name" value="Prot_inh_pot1_sf"/>
</dbReference>
<evidence type="ECO:0000313" key="4">
    <source>
        <dbReference type="EMBL" id="KAK4487461.1"/>
    </source>
</evidence>
<evidence type="ECO:0000256" key="2">
    <source>
        <dbReference type="ARBA" id="ARBA00022690"/>
    </source>
</evidence>
<dbReference type="PRINTS" id="PR00292">
    <property type="entry name" value="POTATOINHBTR"/>
</dbReference>
<name>A0ABR0DEU6_9LAMI</name>
<dbReference type="SUPFAM" id="SSF54654">
    <property type="entry name" value="CI-2 family of serine protease inhibitors"/>
    <property type="match status" value="1"/>
</dbReference>
<evidence type="ECO:0000256" key="3">
    <source>
        <dbReference type="ARBA" id="ARBA00022900"/>
    </source>
</evidence>
<evidence type="ECO:0000256" key="1">
    <source>
        <dbReference type="ARBA" id="ARBA00008210"/>
    </source>
</evidence>
<reference evidence="4 5" key="1">
    <citation type="journal article" date="2023" name="bioRxiv">
        <title>Genome report: Whole genome sequence and annotation of Penstemon davidsonii.</title>
        <authorList>
            <person name="Ostevik K.L."/>
            <person name="Alabady M."/>
            <person name="Zhang M."/>
            <person name="Rausher M.D."/>
        </authorList>
    </citation>
    <scope>NUCLEOTIDE SEQUENCE [LARGE SCALE GENOMIC DNA]</scope>
    <source>
        <strain evidence="4">DNT005</strain>
        <tissue evidence="4">Whole leaf</tissue>
    </source>
</reference>
<gene>
    <name evidence="4" type="ORF">RD792_005902</name>
</gene>
<dbReference type="PROSITE" id="PS00285">
    <property type="entry name" value="POTATO_INHIBITOR"/>
    <property type="match status" value="1"/>
</dbReference>
<evidence type="ECO:0000313" key="5">
    <source>
        <dbReference type="Proteomes" id="UP001291926"/>
    </source>
</evidence>